<evidence type="ECO:0000256" key="1">
    <source>
        <dbReference type="SAM" id="MobiDB-lite"/>
    </source>
</evidence>
<reference evidence="2 3" key="1">
    <citation type="journal article" date="2019" name="Genome Biol. Evol.">
        <title>Insights into the evolution of the New World diploid cottons (Gossypium, subgenus Houzingenia) based on genome sequencing.</title>
        <authorList>
            <person name="Grover C.E."/>
            <person name="Arick M.A. 2nd"/>
            <person name="Thrash A."/>
            <person name="Conover J.L."/>
            <person name="Sanders W.S."/>
            <person name="Peterson D.G."/>
            <person name="Frelichowski J.E."/>
            <person name="Scheffler J.A."/>
            <person name="Scheffler B.E."/>
            <person name="Wendel J.F."/>
        </authorList>
    </citation>
    <scope>NUCLEOTIDE SEQUENCE [LARGE SCALE GENOMIC DNA]</scope>
    <source>
        <strain evidence="2">1</strain>
        <tissue evidence="2">Leaf</tissue>
    </source>
</reference>
<organism evidence="2 3">
    <name type="scientific">Gossypium schwendimanii</name>
    <name type="common">Cotton</name>
    <dbReference type="NCBI Taxonomy" id="34291"/>
    <lineage>
        <taxon>Eukaryota</taxon>
        <taxon>Viridiplantae</taxon>
        <taxon>Streptophyta</taxon>
        <taxon>Embryophyta</taxon>
        <taxon>Tracheophyta</taxon>
        <taxon>Spermatophyta</taxon>
        <taxon>Magnoliopsida</taxon>
        <taxon>eudicotyledons</taxon>
        <taxon>Gunneridae</taxon>
        <taxon>Pentapetalae</taxon>
        <taxon>rosids</taxon>
        <taxon>malvids</taxon>
        <taxon>Malvales</taxon>
        <taxon>Malvaceae</taxon>
        <taxon>Malvoideae</taxon>
        <taxon>Gossypium</taxon>
    </lineage>
</organism>
<dbReference type="Proteomes" id="UP000593576">
    <property type="component" value="Unassembled WGS sequence"/>
</dbReference>
<name>A0A7J9MZN5_GOSSC</name>
<evidence type="ECO:0000313" key="3">
    <source>
        <dbReference type="Proteomes" id="UP000593576"/>
    </source>
</evidence>
<comment type="caution">
    <text evidence="2">The sequence shown here is derived from an EMBL/GenBank/DDBJ whole genome shotgun (WGS) entry which is preliminary data.</text>
</comment>
<dbReference type="OrthoDB" id="1001471at2759"/>
<protein>
    <submittedName>
        <fullName evidence="2">Uncharacterized protein</fullName>
    </submittedName>
</protein>
<gene>
    <name evidence="2" type="ORF">Goshw_028776</name>
</gene>
<dbReference type="EMBL" id="JABFAF010265317">
    <property type="protein sequence ID" value="MBA0876565.1"/>
    <property type="molecule type" value="Genomic_DNA"/>
</dbReference>
<keyword evidence="3" id="KW-1185">Reference proteome</keyword>
<sequence>MQSPGPMRAPTQSPDLAVQPMIPTQPPF</sequence>
<accession>A0A7J9MZN5</accession>
<dbReference type="AlphaFoldDB" id="A0A7J9MZN5"/>
<evidence type="ECO:0000313" key="2">
    <source>
        <dbReference type="EMBL" id="MBA0876565.1"/>
    </source>
</evidence>
<proteinExistence type="predicted"/>
<feature type="region of interest" description="Disordered" evidence="1">
    <location>
        <begin position="1"/>
        <end position="28"/>
    </location>
</feature>